<feature type="transmembrane region" description="Helical" evidence="2">
    <location>
        <begin position="125"/>
        <end position="146"/>
    </location>
</feature>
<dbReference type="EnsemblMetazoa" id="SSS_6360s_mrna">
    <property type="protein sequence ID" value="KAF7490252.1"/>
    <property type="gene ID" value="SSS_6360"/>
</dbReference>
<evidence type="ECO:0000313" key="5">
    <source>
        <dbReference type="Proteomes" id="UP000070412"/>
    </source>
</evidence>
<proteinExistence type="predicted"/>
<evidence type="ECO:0000313" key="4">
    <source>
        <dbReference type="EnsemblMetazoa" id="KAF7490252.1"/>
    </source>
</evidence>
<evidence type="ECO:0000256" key="2">
    <source>
        <dbReference type="SAM" id="Phobius"/>
    </source>
</evidence>
<keyword evidence="5" id="KW-1185">Reference proteome</keyword>
<gene>
    <name evidence="3" type="ORF">SSS_6360</name>
</gene>
<feature type="region of interest" description="Disordered" evidence="1">
    <location>
        <begin position="263"/>
        <end position="406"/>
    </location>
</feature>
<sequence>METKIENEFDSIKTIGTTGSCGTGTNLLNNRARTNSPNFAEFNSEEINANNSMTNRNLRQSYTNENDPQQIEPDTSVDECLNLFKACCKKKADFGLEDIFWMLFLLIIIICSIMKGLTRYSWSQITYMMFGTIGLLILLYIGATIFNKFVLEDSSTAHWNAHARYTQAAIHSRLNDEEQRVHVIAPPKMGGAKLNIIYSVGDVPLVKTASSGSSSTINGNPCGSRQGSVGSGLGLPNALSNLTHQAIHTATALLGNVQQAQQSSTTFSSSSSSNSPLPTTPTLPFGQQQSQSQDLTASQSIKIATTTSATSSSSISSTSTTIKHPSHLHYNHHHSHQIHSIPSSKLDSSTLSTSMSASSSSTSSLALSTSIGSNPLPLSSLKDEIIAEEEDRPETPSVQNLLNDCK</sequence>
<feature type="transmembrane region" description="Helical" evidence="2">
    <location>
        <begin position="99"/>
        <end position="118"/>
    </location>
</feature>
<feature type="compositionally biased region" description="Low complexity" evidence="1">
    <location>
        <begin position="338"/>
        <end position="370"/>
    </location>
</feature>
<keyword evidence="2" id="KW-0472">Membrane</keyword>
<feature type="compositionally biased region" description="Low complexity" evidence="1">
    <location>
        <begin position="263"/>
        <end position="285"/>
    </location>
</feature>
<dbReference type="Proteomes" id="UP000070412">
    <property type="component" value="Unassembled WGS sequence"/>
</dbReference>
<reference evidence="3" key="2">
    <citation type="submission" date="2020-01" db="EMBL/GenBank/DDBJ databases">
        <authorList>
            <person name="Korhonen P.K.K."/>
            <person name="Guangxu M.G."/>
            <person name="Wang T.W."/>
            <person name="Stroehlein A.J.S."/>
            <person name="Young N.D."/>
            <person name="Ang C.-S.A."/>
            <person name="Fernando D.W.F."/>
            <person name="Lu H.L."/>
            <person name="Taylor S.T."/>
            <person name="Ehtesham M.E.M."/>
            <person name="Najaraj S.H.N."/>
            <person name="Harsha G.H.G."/>
            <person name="Madugundu A.M."/>
            <person name="Renuse S.R."/>
            <person name="Holt D.H."/>
            <person name="Pandey A.P."/>
            <person name="Papenfuss A.P."/>
            <person name="Gasser R.B.G."/>
            <person name="Fischer K.F."/>
        </authorList>
    </citation>
    <scope>NUCLEOTIDE SEQUENCE</scope>
    <source>
        <strain evidence="3">SSS_KF_BRIS2020</strain>
    </source>
</reference>
<name>A0A834R706_SARSC</name>
<reference evidence="4" key="3">
    <citation type="submission" date="2022-06" db="UniProtKB">
        <authorList>
            <consortium name="EnsemblMetazoa"/>
        </authorList>
    </citation>
    <scope>IDENTIFICATION</scope>
</reference>
<dbReference type="AlphaFoldDB" id="A0A834R706"/>
<feature type="compositionally biased region" description="Basic residues" evidence="1">
    <location>
        <begin position="324"/>
        <end position="337"/>
    </location>
</feature>
<evidence type="ECO:0000256" key="1">
    <source>
        <dbReference type="SAM" id="MobiDB-lite"/>
    </source>
</evidence>
<accession>A0A834R706</accession>
<feature type="compositionally biased region" description="Polar residues" evidence="1">
    <location>
        <begin position="396"/>
        <end position="406"/>
    </location>
</feature>
<keyword evidence="2" id="KW-1133">Transmembrane helix</keyword>
<dbReference type="EMBL" id="WVUK01000062">
    <property type="protein sequence ID" value="KAF7490252.1"/>
    <property type="molecule type" value="Genomic_DNA"/>
</dbReference>
<reference evidence="5" key="1">
    <citation type="journal article" date="2020" name="PLoS Negl. Trop. Dis.">
        <title>High-quality nuclear genome for Sarcoptes scabiei-A critical resource for a neglected parasite.</title>
        <authorList>
            <person name="Korhonen P.K."/>
            <person name="Gasser R.B."/>
            <person name="Ma G."/>
            <person name="Wang T."/>
            <person name="Stroehlein A.J."/>
            <person name="Young N.D."/>
            <person name="Ang C.S."/>
            <person name="Fernando D.D."/>
            <person name="Lu H.C."/>
            <person name="Taylor S."/>
            <person name="Reynolds S.L."/>
            <person name="Mofiz E."/>
            <person name="Najaraj S.H."/>
            <person name="Gowda H."/>
            <person name="Madugundu A."/>
            <person name="Renuse S."/>
            <person name="Holt D."/>
            <person name="Pandey A."/>
            <person name="Papenfuss A.T."/>
            <person name="Fischer K."/>
        </authorList>
    </citation>
    <scope>NUCLEOTIDE SEQUENCE [LARGE SCALE GENOMIC DNA]</scope>
</reference>
<feature type="compositionally biased region" description="Polar residues" evidence="1">
    <location>
        <begin position="286"/>
        <end position="295"/>
    </location>
</feature>
<keyword evidence="2" id="KW-0812">Transmembrane</keyword>
<feature type="compositionally biased region" description="Low complexity" evidence="1">
    <location>
        <begin position="296"/>
        <end position="322"/>
    </location>
</feature>
<dbReference type="OrthoDB" id="6515949at2759"/>
<organism evidence="3">
    <name type="scientific">Sarcoptes scabiei</name>
    <name type="common">Itch mite</name>
    <name type="synonym">Acarus scabiei</name>
    <dbReference type="NCBI Taxonomy" id="52283"/>
    <lineage>
        <taxon>Eukaryota</taxon>
        <taxon>Metazoa</taxon>
        <taxon>Ecdysozoa</taxon>
        <taxon>Arthropoda</taxon>
        <taxon>Chelicerata</taxon>
        <taxon>Arachnida</taxon>
        <taxon>Acari</taxon>
        <taxon>Acariformes</taxon>
        <taxon>Sarcoptiformes</taxon>
        <taxon>Astigmata</taxon>
        <taxon>Psoroptidia</taxon>
        <taxon>Sarcoptoidea</taxon>
        <taxon>Sarcoptidae</taxon>
        <taxon>Sarcoptinae</taxon>
        <taxon>Sarcoptes</taxon>
    </lineage>
</organism>
<evidence type="ECO:0000313" key="3">
    <source>
        <dbReference type="EMBL" id="KAF7490252.1"/>
    </source>
</evidence>
<protein>
    <submittedName>
        <fullName evidence="3 4">Uncharacterized protein</fullName>
    </submittedName>
</protein>